<dbReference type="GO" id="GO:1905515">
    <property type="term" value="P:non-motile cilium assembly"/>
    <property type="evidence" value="ECO:0007669"/>
    <property type="project" value="TreeGrafter"/>
</dbReference>
<dbReference type="GO" id="GO:0032391">
    <property type="term" value="C:photoreceptor connecting cilium"/>
    <property type="evidence" value="ECO:0007669"/>
    <property type="project" value="TreeGrafter"/>
</dbReference>
<dbReference type="InterPro" id="IPR041091">
    <property type="entry name" value="RPGRIP1_C"/>
</dbReference>
<dbReference type="AlphaFoldDB" id="A0A673JPH4"/>
<dbReference type="Gene3D" id="2.60.40.150">
    <property type="entry name" value="C2 domain"/>
    <property type="match status" value="3"/>
</dbReference>
<dbReference type="InterPro" id="IPR035892">
    <property type="entry name" value="C2_domain_sf"/>
</dbReference>
<comment type="similarity">
    <text evidence="2">Belongs to the RPGRIP1 family.</text>
</comment>
<dbReference type="GO" id="GO:0046548">
    <property type="term" value="P:retinal rod cell development"/>
    <property type="evidence" value="ECO:0007669"/>
    <property type="project" value="TreeGrafter"/>
</dbReference>
<feature type="region of interest" description="Disordered" evidence="6">
    <location>
        <begin position="714"/>
        <end position="754"/>
    </location>
</feature>
<feature type="compositionally biased region" description="Basic and acidic residues" evidence="6">
    <location>
        <begin position="714"/>
        <end position="724"/>
    </location>
</feature>
<evidence type="ECO:0000256" key="5">
    <source>
        <dbReference type="ARBA" id="ARBA00023273"/>
    </source>
</evidence>
<evidence type="ECO:0000256" key="4">
    <source>
        <dbReference type="ARBA" id="ARBA00023069"/>
    </source>
</evidence>
<sequence>MLIQLLFRISQQHSMHVTIFILLYRLIIKDNVDVIRLQKQLSEKSTSLLVLQEKFAALQEVSHNTKTEQKNQGALLGKVEELTLGELQERVSDLEGERNLLKNSYDSLLEMQRETQGMMCFLKTDEKIEETSKDLTAVQASHAETVLELQKTRDLLLLQHRLNADLQVHTHLNYKQTIPLQYTWTGLEQESVKPAAEGAIITQLRGGESLLEIHLTGATFTPLGLRLMGQGTGDHQGVATFCTYGFLDFETLSTSLISGGQPNYGFTSHYALSEFDLEKLRVQNGSITIELHQALGGVQFMTRGRARISLMGALQRRGERMKNRTNITVKKLYIMRFVCVLQEIHDYGVGIPNELEVVLERCVGLSTRWPGLLPDAYLTYRLYDLPPHSTPIIQCCVDPVFEDSASYPLAVTTDLLEYLNVGSLWVYVFDDSERQTPPTYLAKTPIPLRGLATGRPIRGDYVLRDPAGSPRGMVRATLRWKYPFQSSEAPSRQREEVEKERMVPSAEVSQRPIAKPRVSYMFLVLDVKSQLYIIKSYICLCVSQGDRLRVEILSLSFNRSSSVALDQSVHQVYVEYRLLGITMETTETPMSLRKPTDGEEIHYNFTRVIHVDSMEAAPLRHYLYTMLEGSDPNQGRLKFTVVSEPMNEQEECEDVGYAYLDLQELLLTGNDFIEEQIDVVSADEEQDVVGKLKVSVEAAQALNGIYQEYHQIVKRERGEPRNSTENEEEEEESGIQKNELHVLDFEVDEDSDFY</sequence>
<feature type="domain" description="C2" evidence="7">
    <location>
        <begin position="336"/>
        <end position="461"/>
    </location>
</feature>
<evidence type="ECO:0000256" key="6">
    <source>
        <dbReference type="SAM" id="MobiDB-lite"/>
    </source>
</evidence>
<evidence type="ECO:0000256" key="3">
    <source>
        <dbReference type="ARBA" id="ARBA00023054"/>
    </source>
</evidence>
<dbReference type="PROSITE" id="PS50004">
    <property type="entry name" value="C2"/>
    <property type="match status" value="1"/>
</dbReference>
<dbReference type="Ensembl" id="ENSSRHT00000053454.1">
    <property type="protein sequence ID" value="ENSSRHP00000051990.1"/>
    <property type="gene ID" value="ENSSRHG00000026152.1"/>
</dbReference>
<reference evidence="8" key="1">
    <citation type="submission" date="2025-08" db="UniProtKB">
        <authorList>
            <consortium name="Ensembl"/>
        </authorList>
    </citation>
    <scope>IDENTIFICATION</scope>
</reference>
<dbReference type="InterPro" id="IPR021656">
    <property type="entry name" value="C2-C2_1"/>
</dbReference>
<evidence type="ECO:0000313" key="9">
    <source>
        <dbReference type="Proteomes" id="UP000472270"/>
    </source>
</evidence>
<dbReference type="Pfam" id="PF11618">
    <property type="entry name" value="C2-C2_1"/>
    <property type="match status" value="1"/>
</dbReference>
<keyword evidence="3" id="KW-0175">Coiled coil</keyword>
<proteinExistence type="inferred from homology"/>
<dbReference type="Proteomes" id="UP000472270">
    <property type="component" value="Unassembled WGS sequence"/>
</dbReference>
<dbReference type="Pfam" id="PF18111">
    <property type="entry name" value="RPGR1_C"/>
    <property type="match status" value="1"/>
</dbReference>
<dbReference type="GO" id="GO:0005856">
    <property type="term" value="C:cytoskeleton"/>
    <property type="evidence" value="ECO:0007669"/>
    <property type="project" value="UniProtKB-ARBA"/>
</dbReference>
<evidence type="ECO:0000313" key="8">
    <source>
        <dbReference type="Ensembl" id="ENSSRHP00000051990.1"/>
    </source>
</evidence>
<name>A0A673JPH4_9TELE</name>
<keyword evidence="4" id="KW-0969">Cilium</keyword>
<dbReference type="PANTHER" id="PTHR14240">
    <property type="entry name" value="RETINITIS PIGMENTOSA GTPASE REGULATOR-INTERACTING PROTEIN"/>
    <property type="match status" value="1"/>
</dbReference>
<feature type="compositionally biased region" description="Acidic residues" evidence="6">
    <location>
        <begin position="745"/>
        <end position="754"/>
    </location>
</feature>
<dbReference type="InterPro" id="IPR031139">
    <property type="entry name" value="RPGRIP1_fam"/>
</dbReference>
<dbReference type="PANTHER" id="PTHR14240:SF1">
    <property type="entry name" value="PROTEIN FANTOM-RELATED"/>
    <property type="match status" value="1"/>
</dbReference>
<keyword evidence="9" id="KW-1185">Reference proteome</keyword>
<comment type="subcellular location">
    <subcellularLocation>
        <location evidence="1">Cell projection</location>
        <location evidence="1">Cilium</location>
    </subcellularLocation>
</comment>
<evidence type="ECO:0000256" key="2">
    <source>
        <dbReference type="ARBA" id="ARBA00006042"/>
    </source>
</evidence>
<dbReference type="InterPro" id="IPR000008">
    <property type="entry name" value="C2_dom"/>
</dbReference>
<keyword evidence="5" id="KW-0966">Cell projection</keyword>
<evidence type="ECO:0000259" key="7">
    <source>
        <dbReference type="PROSITE" id="PS50004"/>
    </source>
</evidence>
<organism evidence="8 9">
    <name type="scientific">Sinocyclocheilus rhinocerous</name>
    <dbReference type="NCBI Taxonomy" id="307959"/>
    <lineage>
        <taxon>Eukaryota</taxon>
        <taxon>Metazoa</taxon>
        <taxon>Chordata</taxon>
        <taxon>Craniata</taxon>
        <taxon>Vertebrata</taxon>
        <taxon>Euteleostomi</taxon>
        <taxon>Actinopterygii</taxon>
        <taxon>Neopterygii</taxon>
        <taxon>Teleostei</taxon>
        <taxon>Ostariophysi</taxon>
        <taxon>Cypriniformes</taxon>
        <taxon>Cyprinidae</taxon>
        <taxon>Cyprininae</taxon>
        <taxon>Sinocyclocheilus</taxon>
    </lineage>
</organism>
<evidence type="ECO:0000256" key="1">
    <source>
        <dbReference type="ARBA" id="ARBA00004138"/>
    </source>
</evidence>
<dbReference type="SUPFAM" id="SSF49562">
    <property type="entry name" value="C2 domain (Calcium/lipid-binding domain, CaLB)"/>
    <property type="match status" value="2"/>
</dbReference>
<protein>
    <submittedName>
        <fullName evidence="8">RPGR interacting protein 1</fullName>
    </submittedName>
</protein>
<reference evidence="8" key="2">
    <citation type="submission" date="2025-09" db="UniProtKB">
        <authorList>
            <consortium name="Ensembl"/>
        </authorList>
    </citation>
    <scope>IDENTIFICATION</scope>
</reference>
<accession>A0A673JPH4</accession>